<organism evidence="2 3">
    <name type="scientific">Mycolicibacterium celeriflavum</name>
    <name type="common">Mycobacterium celeriflavum</name>
    <dbReference type="NCBI Taxonomy" id="1249101"/>
    <lineage>
        <taxon>Bacteria</taxon>
        <taxon>Bacillati</taxon>
        <taxon>Actinomycetota</taxon>
        <taxon>Actinomycetes</taxon>
        <taxon>Mycobacteriales</taxon>
        <taxon>Mycobacteriaceae</taxon>
        <taxon>Mycolicibacterium</taxon>
    </lineage>
</organism>
<dbReference type="RefSeq" id="WP_234806066.1">
    <property type="nucleotide sequence ID" value="NZ_MVHN01000001.1"/>
</dbReference>
<proteinExistence type="predicted"/>
<dbReference type="InterPro" id="IPR036388">
    <property type="entry name" value="WH-like_DNA-bd_sf"/>
</dbReference>
<dbReference type="SUPFAM" id="SSF46689">
    <property type="entry name" value="Homeodomain-like"/>
    <property type="match status" value="1"/>
</dbReference>
<dbReference type="Proteomes" id="UP000466431">
    <property type="component" value="Chromosome"/>
</dbReference>
<protein>
    <recommendedName>
        <fullName evidence="1">Insertion element IS150 protein InsJ-like helix-turn-helix domain-containing protein</fullName>
    </recommendedName>
</protein>
<dbReference type="Pfam" id="PF13518">
    <property type="entry name" value="HTH_28"/>
    <property type="match status" value="1"/>
</dbReference>
<gene>
    <name evidence="2" type="ORF">MCEL_21240</name>
</gene>
<evidence type="ECO:0000313" key="2">
    <source>
        <dbReference type="EMBL" id="BBY43829.1"/>
    </source>
</evidence>
<reference evidence="2 3" key="1">
    <citation type="journal article" date="2019" name="Emerg. Microbes Infect.">
        <title>Comprehensive subspecies identification of 175 nontuberculous mycobacteria species based on 7547 genomic profiles.</title>
        <authorList>
            <person name="Matsumoto Y."/>
            <person name="Kinjo T."/>
            <person name="Motooka D."/>
            <person name="Nabeya D."/>
            <person name="Jung N."/>
            <person name="Uechi K."/>
            <person name="Horii T."/>
            <person name="Iida T."/>
            <person name="Fujita J."/>
            <person name="Nakamura S."/>
        </authorList>
    </citation>
    <scope>NUCLEOTIDE SEQUENCE [LARGE SCALE GENOMIC DNA]</scope>
    <source>
        <strain evidence="2 3">JCM 18439</strain>
    </source>
</reference>
<dbReference type="EMBL" id="AP022591">
    <property type="protein sequence ID" value="BBY43829.1"/>
    <property type="molecule type" value="Genomic_DNA"/>
</dbReference>
<evidence type="ECO:0000259" key="1">
    <source>
        <dbReference type="Pfam" id="PF13518"/>
    </source>
</evidence>
<dbReference type="InterPro" id="IPR055247">
    <property type="entry name" value="InsJ-like_HTH"/>
</dbReference>
<dbReference type="Gene3D" id="1.10.10.10">
    <property type="entry name" value="Winged helix-like DNA-binding domain superfamily/Winged helix DNA-binding domain"/>
    <property type="match status" value="1"/>
</dbReference>
<evidence type="ECO:0000313" key="3">
    <source>
        <dbReference type="Proteomes" id="UP000466431"/>
    </source>
</evidence>
<name>A0A7I7RIV7_MYCCF</name>
<dbReference type="KEGG" id="mcee:MCEL_21240"/>
<dbReference type="InterPro" id="IPR009057">
    <property type="entry name" value="Homeodomain-like_sf"/>
</dbReference>
<accession>A0A7I7RIV7</accession>
<feature type="domain" description="Insertion element IS150 protein InsJ-like helix-turn-helix" evidence="1">
    <location>
        <begin position="18"/>
        <end position="58"/>
    </location>
</feature>
<sequence>MAQKVTAMDILVATAFGQIHNVSQFCRDQQISRQTFYKWRRRFGEDGLDGLEQRSRRPISSPGQTAAEVEEAVLRKRKQLLEAGLDHGPQSIVWTLQRENTHRCRRGRRCGGF</sequence>
<dbReference type="AlphaFoldDB" id="A0A7I7RIV7"/>
<keyword evidence="3" id="KW-1185">Reference proteome</keyword>